<proteinExistence type="predicted"/>
<keyword evidence="2" id="KW-1185">Reference proteome</keyword>
<reference evidence="1" key="2">
    <citation type="submission" date="2025-09" db="UniProtKB">
        <authorList>
            <consortium name="Ensembl"/>
        </authorList>
    </citation>
    <scope>IDENTIFICATION</scope>
</reference>
<reference evidence="1" key="1">
    <citation type="submission" date="2025-08" db="UniProtKB">
        <authorList>
            <consortium name="Ensembl"/>
        </authorList>
    </citation>
    <scope>IDENTIFICATION</scope>
</reference>
<dbReference type="Ensembl" id="ENSCLMT00005050782.1">
    <property type="protein sequence ID" value="ENSCLMP00005049130.1"/>
    <property type="gene ID" value="ENSCLMG00005022406.1"/>
</dbReference>
<dbReference type="Proteomes" id="UP000694565">
    <property type="component" value="Unplaced"/>
</dbReference>
<organism evidence="1 2">
    <name type="scientific">Cyclopterus lumpus</name>
    <name type="common">Lumpsucker</name>
    <dbReference type="NCBI Taxonomy" id="8103"/>
    <lineage>
        <taxon>Eukaryota</taxon>
        <taxon>Metazoa</taxon>
        <taxon>Chordata</taxon>
        <taxon>Craniata</taxon>
        <taxon>Vertebrata</taxon>
        <taxon>Euteleostomi</taxon>
        <taxon>Actinopterygii</taxon>
        <taxon>Neopterygii</taxon>
        <taxon>Teleostei</taxon>
        <taxon>Neoteleostei</taxon>
        <taxon>Acanthomorphata</taxon>
        <taxon>Eupercaria</taxon>
        <taxon>Perciformes</taxon>
        <taxon>Cottioidei</taxon>
        <taxon>Cottales</taxon>
        <taxon>Cyclopteridae</taxon>
        <taxon>Cyclopterus</taxon>
    </lineage>
</organism>
<evidence type="ECO:0000313" key="1">
    <source>
        <dbReference type="Ensembl" id="ENSCLMP00005049130.1"/>
    </source>
</evidence>
<sequence length="118" mass="13065">MLNVCVREVSSMGLDGSLSCWGMYWCGLRFMAFEKLSEVVARKLKAVCNNRIDVLPALTMMLLFSPCESVCVSSWRNGGPGFPWAALASRLVIPSQRAPFVLAPPPFAMFTEIQEVQC</sequence>
<protein>
    <submittedName>
        <fullName evidence="1">Uncharacterized protein</fullName>
    </submittedName>
</protein>
<accession>A0A8C3AXK6</accession>
<evidence type="ECO:0000313" key="2">
    <source>
        <dbReference type="Proteomes" id="UP000694565"/>
    </source>
</evidence>
<name>A0A8C3AXK6_CYCLU</name>
<dbReference type="AlphaFoldDB" id="A0A8C3AXK6"/>